<sequence length="389" mass="46189">MMEEEDKIKAQQDQKLINEQRDNEISKRRDVERQIRLQKLEVTKSALQVQRAHKEQERINQRLLLTESYLIGNLNQEVNNDSGFSYPQITPIDLINAQINQNQNLNESPHRQDRNLRLLTPQQKLQQQFQLQLQYDSLPISHISTPKNREAQLSDQINEDNRYEQEIQLEKDKAQIEYELIVQQEELNNQRNIAEKEQGRANQEEIRRKEAELQRGQLQGECKIVQRENLKQKKLLKQYLTEAEQLQFEEDDQNENEKNKEMKQKEELEHREYQSKLHNQRSGLLTTIIQEKDLEKRKIIPWLEIAKDMNKPIDEENEKQIQKFQEMIEQGCEIIKSTLLGKMVYVKRKEIILQLSPQETLASPLYFEIAKLAAGTGCYVELPIPMCRP</sequence>
<organism evidence="2 3">
    <name type="scientific">Streblomastix strix</name>
    <dbReference type="NCBI Taxonomy" id="222440"/>
    <lineage>
        <taxon>Eukaryota</taxon>
        <taxon>Metamonada</taxon>
        <taxon>Preaxostyla</taxon>
        <taxon>Oxymonadida</taxon>
        <taxon>Streblomastigidae</taxon>
        <taxon>Streblomastix</taxon>
    </lineage>
</organism>
<feature type="non-terminal residue" evidence="2">
    <location>
        <position position="389"/>
    </location>
</feature>
<accession>A0A5J4VW79</accession>
<feature type="region of interest" description="Disordered" evidence="1">
    <location>
        <begin position="1"/>
        <end position="28"/>
    </location>
</feature>
<reference evidence="2 3" key="1">
    <citation type="submission" date="2019-03" db="EMBL/GenBank/DDBJ databases">
        <title>Single cell metagenomics reveals metabolic interactions within the superorganism composed of flagellate Streblomastix strix and complex community of Bacteroidetes bacteria on its surface.</title>
        <authorList>
            <person name="Treitli S.C."/>
            <person name="Kolisko M."/>
            <person name="Husnik F."/>
            <person name="Keeling P."/>
            <person name="Hampl V."/>
        </authorList>
    </citation>
    <scope>NUCLEOTIDE SEQUENCE [LARGE SCALE GENOMIC DNA]</scope>
    <source>
        <strain evidence="2">ST1C</strain>
    </source>
</reference>
<comment type="caution">
    <text evidence="2">The sequence shown here is derived from an EMBL/GenBank/DDBJ whole genome shotgun (WGS) entry which is preliminary data.</text>
</comment>
<gene>
    <name evidence="2" type="ORF">EZS28_017637</name>
</gene>
<evidence type="ECO:0000313" key="3">
    <source>
        <dbReference type="Proteomes" id="UP000324800"/>
    </source>
</evidence>
<name>A0A5J4VW79_9EUKA</name>
<dbReference type="Proteomes" id="UP000324800">
    <property type="component" value="Unassembled WGS sequence"/>
</dbReference>
<feature type="compositionally biased region" description="Basic and acidic residues" evidence="1">
    <location>
        <begin position="255"/>
        <end position="268"/>
    </location>
</feature>
<protein>
    <submittedName>
        <fullName evidence="2">Uncharacterized protein</fullName>
    </submittedName>
</protein>
<dbReference type="EMBL" id="SNRW01004630">
    <property type="protein sequence ID" value="KAA6386835.1"/>
    <property type="molecule type" value="Genomic_DNA"/>
</dbReference>
<evidence type="ECO:0000256" key="1">
    <source>
        <dbReference type="SAM" id="MobiDB-lite"/>
    </source>
</evidence>
<evidence type="ECO:0000313" key="2">
    <source>
        <dbReference type="EMBL" id="KAA6386835.1"/>
    </source>
</evidence>
<dbReference type="AlphaFoldDB" id="A0A5J4VW79"/>
<proteinExistence type="predicted"/>
<feature type="region of interest" description="Disordered" evidence="1">
    <location>
        <begin position="247"/>
        <end position="268"/>
    </location>
</feature>